<dbReference type="GO" id="GO:0016779">
    <property type="term" value="F:nucleotidyltransferase activity"/>
    <property type="evidence" value="ECO:0007669"/>
    <property type="project" value="TreeGrafter"/>
</dbReference>
<dbReference type="GO" id="GO:0005829">
    <property type="term" value="C:cytosol"/>
    <property type="evidence" value="ECO:0007669"/>
    <property type="project" value="TreeGrafter"/>
</dbReference>
<dbReference type="PANTHER" id="PTHR10953">
    <property type="entry name" value="UBIQUITIN-ACTIVATING ENZYME E1"/>
    <property type="match status" value="1"/>
</dbReference>
<evidence type="ECO:0000259" key="2">
    <source>
        <dbReference type="Pfam" id="PF00899"/>
    </source>
</evidence>
<reference evidence="3" key="1">
    <citation type="journal article" date="2021" name="PeerJ">
        <title>Extensive microbial diversity within the chicken gut microbiome revealed by metagenomics and culture.</title>
        <authorList>
            <person name="Gilroy R."/>
            <person name="Ravi A."/>
            <person name="Getino M."/>
            <person name="Pursley I."/>
            <person name="Horton D.L."/>
            <person name="Alikhan N.F."/>
            <person name="Baker D."/>
            <person name="Gharbi K."/>
            <person name="Hall N."/>
            <person name="Watson M."/>
            <person name="Adriaenssens E.M."/>
            <person name="Foster-Nyarko E."/>
            <person name="Jarju S."/>
            <person name="Secka A."/>
            <person name="Antonio M."/>
            <person name="Oren A."/>
            <person name="Chaudhuri R.R."/>
            <person name="La Ragione R."/>
            <person name="Hildebrand F."/>
            <person name="Pallen M.J."/>
        </authorList>
    </citation>
    <scope>NUCLEOTIDE SEQUENCE</scope>
    <source>
        <strain evidence="3">CHK169-11906</strain>
    </source>
</reference>
<proteinExistence type="inferred from homology"/>
<evidence type="ECO:0000256" key="1">
    <source>
        <dbReference type="ARBA" id="ARBA00009919"/>
    </source>
</evidence>
<dbReference type="SUPFAM" id="SSF69572">
    <property type="entry name" value="Activating enzymes of the ubiquitin-like proteins"/>
    <property type="match status" value="1"/>
</dbReference>
<reference evidence="3" key="2">
    <citation type="submission" date="2021-04" db="EMBL/GenBank/DDBJ databases">
        <authorList>
            <person name="Gilroy R."/>
        </authorList>
    </citation>
    <scope>NUCLEOTIDE SEQUENCE</scope>
    <source>
        <strain evidence="3">CHK169-11906</strain>
    </source>
</reference>
<comment type="caution">
    <text evidence="3">The sequence shown here is derived from an EMBL/GenBank/DDBJ whole genome shotgun (WGS) entry which is preliminary data.</text>
</comment>
<dbReference type="GO" id="GO:0004792">
    <property type="term" value="F:thiosulfate-cyanide sulfurtransferase activity"/>
    <property type="evidence" value="ECO:0007669"/>
    <property type="project" value="TreeGrafter"/>
</dbReference>
<sequence>MSSERYARQTMLPEIGPAGQLRLHDAAVLIVGLGGLGSAAAPYLVGAGIGRIGLADPDTVSESNLPRQILYTEAQLGEPKVAAARQRLAALCSATRFDCYPEGITAENAAQIIPAYDLVIDCCDNYPTRYLIDDCCAACGKPWIYGSIGEFCGQASVMNYRRQSRYAALYPDREALCALPRSSSGVLGPLPGIIGAIEAAEAIKLLSGAGEPLDGRLFTIDLKTLQTNIFDF</sequence>
<dbReference type="GO" id="GO:0008146">
    <property type="term" value="F:sulfotransferase activity"/>
    <property type="evidence" value="ECO:0007669"/>
    <property type="project" value="TreeGrafter"/>
</dbReference>
<accession>A0A9D2L354</accession>
<dbReference type="PANTHER" id="PTHR10953:SF102">
    <property type="entry name" value="ADENYLYLTRANSFERASE AND SULFURTRANSFERASE MOCS3"/>
    <property type="match status" value="1"/>
</dbReference>
<dbReference type="Proteomes" id="UP000824259">
    <property type="component" value="Unassembled WGS sequence"/>
</dbReference>
<dbReference type="GO" id="GO:0008641">
    <property type="term" value="F:ubiquitin-like modifier activating enzyme activity"/>
    <property type="evidence" value="ECO:0007669"/>
    <property type="project" value="InterPro"/>
</dbReference>
<dbReference type="InterPro" id="IPR035985">
    <property type="entry name" value="Ubiquitin-activating_enz"/>
</dbReference>
<name>A0A9D2L354_9BACT</name>
<gene>
    <name evidence="3" type="ORF">H9779_01005</name>
</gene>
<comment type="similarity">
    <text evidence="1">Belongs to the HesA/MoeB/ThiF family.</text>
</comment>
<feature type="domain" description="THIF-type NAD/FAD binding fold" evidence="2">
    <location>
        <begin position="6"/>
        <end position="228"/>
    </location>
</feature>
<protein>
    <submittedName>
        <fullName evidence="3">HesA/MoeB/ThiF family protein</fullName>
    </submittedName>
</protein>
<evidence type="ECO:0000313" key="4">
    <source>
        <dbReference type="Proteomes" id="UP000824259"/>
    </source>
</evidence>
<dbReference type="InterPro" id="IPR000594">
    <property type="entry name" value="ThiF_NAD_FAD-bd"/>
</dbReference>
<evidence type="ECO:0000313" key="3">
    <source>
        <dbReference type="EMBL" id="HJA98168.1"/>
    </source>
</evidence>
<dbReference type="InterPro" id="IPR045886">
    <property type="entry name" value="ThiF/MoeB/HesA"/>
</dbReference>
<dbReference type="Gene3D" id="3.40.50.720">
    <property type="entry name" value="NAD(P)-binding Rossmann-like Domain"/>
    <property type="match status" value="1"/>
</dbReference>
<dbReference type="FunFam" id="3.40.50.720:FF:000080">
    <property type="entry name" value="Thiazole biosynthesis adenylyltransferase ThiF"/>
    <property type="match status" value="1"/>
</dbReference>
<dbReference type="AlphaFoldDB" id="A0A9D2L354"/>
<organism evidence="3 4">
    <name type="scientific">Candidatus Alistipes avicola</name>
    <dbReference type="NCBI Taxonomy" id="2838432"/>
    <lineage>
        <taxon>Bacteria</taxon>
        <taxon>Pseudomonadati</taxon>
        <taxon>Bacteroidota</taxon>
        <taxon>Bacteroidia</taxon>
        <taxon>Bacteroidales</taxon>
        <taxon>Rikenellaceae</taxon>
        <taxon>Alistipes</taxon>
    </lineage>
</organism>
<dbReference type="EMBL" id="DWYR01000004">
    <property type="protein sequence ID" value="HJA98168.1"/>
    <property type="molecule type" value="Genomic_DNA"/>
</dbReference>
<dbReference type="Pfam" id="PF00899">
    <property type="entry name" value="ThiF"/>
    <property type="match status" value="1"/>
</dbReference>
<dbReference type="CDD" id="cd00757">
    <property type="entry name" value="ThiF_MoeB_HesA_family"/>
    <property type="match status" value="1"/>
</dbReference>